<dbReference type="InterPro" id="IPR003607">
    <property type="entry name" value="HD/PDEase_dom"/>
</dbReference>
<evidence type="ECO:0000259" key="2">
    <source>
        <dbReference type="SMART" id="SM00471"/>
    </source>
</evidence>
<dbReference type="InterPro" id="IPR052194">
    <property type="entry name" value="MESH1"/>
</dbReference>
<name>A0ABW5PV86_9BACI</name>
<evidence type="ECO:0000256" key="1">
    <source>
        <dbReference type="SAM" id="MobiDB-lite"/>
    </source>
</evidence>
<dbReference type="CDD" id="cd00077">
    <property type="entry name" value="HDc"/>
    <property type="match status" value="1"/>
</dbReference>
<evidence type="ECO:0000313" key="3">
    <source>
        <dbReference type="EMBL" id="MFD2627288.1"/>
    </source>
</evidence>
<reference evidence="4" key="1">
    <citation type="journal article" date="2019" name="Int. J. Syst. Evol. Microbiol.">
        <title>The Global Catalogue of Microorganisms (GCM) 10K type strain sequencing project: providing services to taxonomists for standard genome sequencing and annotation.</title>
        <authorList>
            <consortium name="The Broad Institute Genomics Platform"/>
            <consortium name="The Broad Institute Genome Sequencing Center for Infectious Disease"/>
            <person name="Wu L."/>
            <person name="Ma J."/>
        </authorList>
    </citation>
    <scope>NUCLEOTIDE SEQUENCE [LARGE SCALE GENOMIC DNA]</scope>
    <source>
        <strain evidence="4">TISTR 1858</strain>
    </source>
</reference>
<dbReference type="Gene3D" id="1.10.3210.10">
    <property type="entry name" value="Hypothetical protein af1432"/>
    <property type="match status" value="1"/>
</dbReference>
<protein>
    <submittedName>
        <fullName evidence="3">HD domain-containing protein</fullName>
    </submittedName>
</protein>
<proteinExistence type="predicted"/>
<organism evidence="3 4">
    <name type="scientific">Oceanobacillus kapialis</name>
    <dbReference type="NCBI Taxonomy" id="481353"/>
    <lineage>
        <taxon>Bacteria</taxon>
        <taxon>Bacillati</taxon>
        <taxon>Bacillota</taxon>
        <taxon>Bacilli</taxon>
        <taxon>Bacillales</taxon>
        <taxon>Bacillaceae</taxon>
        <taxon>Oceanobacillus</taxon>
    </lineage>
</organism>
<dbReference type="Pfam" id="PF13328">
    <property type="entry name" value="HD_4"/>
    <property type="match status" value="1"/>
</dbReference>
<accession>A0ABW5PV86</accession>
<keyword evidence="4" id="KW-1185">Reference proteome</keyword>
<evidence type="ECO:0000313" key="4">
    <source>
        <dbReference type="Proteomes" id="UP001597451"/>
    </source>
</evidence>
<feature type="compositionally biased region" description="Basic and acidic residues" evidence="1">
    <location>
        <begin position="1"/>
        <end position="13"/>
    </location>
</feature>
<comment type="caution">
    <text evidence="3">The sequence shown here is derived from an EMBL/GenBank/DDBJ whole genome shotgun (WGS) entry which is preliminary data.</text>
</comment>
<dbReference type="RefSeq" id="WP_379559904.1">
    <property type="nucleotide sequence ID" value="NZ_JBHUMX010000001.1"/>
</dbReference>
<feature type="region of interest" description="Disordered" evidence="1">
    <location>
        <begin position="1"/>
        <end position="21"/>
    </location>
</feature>
<dbReference type="PANTHER" id="PTHR46246:SF1">
    <property type="entry name" value="GUANOSINE-3',5'-BIS(DIPHOSPHATE) 3'-PYROPHOSPHOHYDROLASE MESH1"/>
    <property type="match status" value="1"/>
</dbReference>
<dbReference type="EMBL" id="JBHUMX010000001">
    <property type="protein sequence ID" value="MFD2627288.1"/>
    <property type="molecule type" value="Genomic_DNA"/>
</dbReference>
<dbReference type="Proteomes" id="UP001597451">
    <property type="component" value="Unassembled WGS sequence"/>
</dbReference>
<dbReference type="SUPFAM" id="SSF109604">
    <property type="entry name" value="HD-domain/PDEase-like"/>
    <property type="match status" value="1"/>
</dbReference>
<dbReference type="SMART" id="SM00471">
    <property type="entry name" value="HDc"/>
    <property type="match status" value="1"/>
</dbReference>
<gene>
    <name evidence="3" type="ORF">ACFSUN_00620</name>
</gene>
<feature type="domain" description="HD/PDEase" evidence="2">
    <location>
        <begin position="21"/>
        <end position="127"/>
    </location>
</feature>
<sequence length="180" mass="20950">MKEEAKKFAEMAHHGQTRKNSHAPYVTHPIRVAQRLEAEGYSDQLVCAGYLHDVVEDTIYEIEDIQKQFGSKVAELVAAHTEDKSKSWEERKQHTIDTVREGSKDVKFLIVADKLDNLLGQEQDMERLGDKAWDNFNAGYDKQKWYNQSICDVMYSGLKKEDIPDYFREYEALIKRVFNS</sequence>
<dbReference type="PANTHER" id="PTHR46246">
    <property type="entry name" value="GUANOSINE-3',5'-BIS(DIPHOSPHATE) 3'-PYROPHOSPHOHYDROLASE MESH1"/>
    <property type="match status" value="1"/>
</dbReference>